<gene>
    <name evidence="1" type="ORF">KI659_17735</name>
</gene>
<organism evidence="1 2">
    <name type="scientific">Litoribacter ruber</name>
    <dbReference type="NCBI Taxonomy" id="702568"/>
    <lineage>
        <taxon>Bacteria</taxon>
        <taxon>Pseudomonadati</taxon>
        <taxon>Bacteroidota</taxon>
        <taxon>Cytophagia</taxon>
        <taxon>Cytophagales</taxon>
        <taxon>Cyclobacteriaceae</taxon>
        <taxon>Litoribacter</taxon>
    </lineage>
</organism>
<evidence type="ECO:0000313" key="2">
    <source>
        <dbReference type="Proteomes" id="UP001319104"/>
    </source>
</evidence>
<sequence>MKAQFITFKILKENGLIHKYLNHSSVKNRAPHDYSYLQKAAQKPYRFAFLLAKDNPAPNFFNMQDVFTGEELLMYSPGVAQDYGDALMFYCMVSDNGQCYQTYGPIGAFRGFDPNDIFFYASELNPAITTDEELHEFVQKEPLKFSALLPFTNIPVTVNGKDELIEIVTFGNTQGIKKSGLNKDFDVKTFDDFQICSLKKYGEFPHFATLFLDWKEEEIVLSAMTDVGYDKMVEAVVKLGAKIPEYADIRLHPSMKIAMKDILKKEILLHPFDASVSDDESLDDMDKESLILLLDKLIFLVNENRRPDFAKLAHEFSQDENTVKDLYKLILEKVGKR</sequence>
<proteinExistence type="predicted"/>
<keyword evidence="2" id="KW-1185">Reference proteome</keyword>
<reference evidence="1 2" key="1">
    <citation type="submission" date="2021-05" db="EMBL/GenBank/DDBJ databases">
        <authorList>
            <person name="Zhang Z.D."/>
            <person name="Osman G."/>
        </authorList>
    </citation>
    <scope>NUCLEOTIDE SEQUENCE [LARGE SCALE GENOMIC DNA]</scope>
    <source>
        <strain evidence="1 2">KCTC 32217</strain>
    </source>
</reference>
<dbReference type="RefSeq" id="WP_213946727.1">
    <property type="nucleotide sequence ID" value="NZ_JAHCMY010000021.1"/>
</dbReference>
<comment type="caution">
    <text evidence="1">The sequence shown here is derived from an EMBL/GenBank/DDBJ whole genome shotgun (WGS) entry which is preliminary data.</text>
</comment>
<name>A0AAP2CQ44_9BACT</name>
<protein>
    <submittedName>
        <fullName evidence="1">Uncharacterized protein</fullName>
    </submittedName>
</protein>
<accession>A0AAP2CQ44</accession>
<evidence type="ECO:0000313" key="1">
    <source>
        <dbReference type="EMBL" id="MBS9525867.1"/>
    </source>
</evidence>
<dbReference type="Proteomes" id="UP001319104">
    <property type="component" value="Unassembled WGS sequence"/>
</dbReference>
<dbReference type="AlphaFoldDB" id="A0AAP2CQ44"/>
<dbReference type="EMBL" id="JAHCMY010000021">
    <property type="protein sequence ID" value="MBS9525867.1"/>
    <property type="molecule type" value="Genomic_DNA"/>
</dbReference>